<dbReference type="InterPro" id="IPR037047">
    <property type="entry name" value="PITH_dom_sf"/>
</dbReference>
<dbReference type="InterPro" id="IPR010400">
    <property type="entry name" value="PITH_dom"/>
</dbReference>
<evidence type="ECO:0000313" key="4">
    <source>
        <dbReference type="Proteomes" id="UP000757232"/>
    </source>
</evidence>
<dbReference type="Pfam" id="PF06201">
    <property type="entry name" value="PITH"/>
    <property type="match status" value="1"/>
</dbReference>
<feature type="domain" description="PITH" evidence="2">
    <location>
        <begin position="14"/>
        <end position="188"/>
    </location>
</feature>
<reference evidence="3" key="1">
    <citation type="submission" date="2016-06" db="EMBL/GenBank/DDBJ databases">
        <title>Draft Genome sequence of the fungus Inonotus baumii.</title>
        <authorList>
            <person name="Zhu H."/>
            <person name="Lin W."/>
        </authorList>
    </citation>
    <scope>NUCLEOTIDE SEQUENCE</scope>
    <source>
        <strain evidence="3">821</strain>
    </source>
</reference>
<dbReference type="InterPro" id="IPR008979">
    <property type="entry name" value="Galactose-bd-like_sf"/>
</dbReference>
<dbReference type="GO" id="GO:0005737">
    <property type="term" value="C:cytoplasm"/>
    <property type="evidence" value="ECO:0007669"/>
    <property type="project" value="UniProtKB-ARBA"/>
</dbReference>
<dbReference type="Gene3D" id="2.60.120.470">
    <property type="entry name" value="PITH domain"/>
    <property type="match status" value="1"/>
</dbReference>
<comment type="similarity">
    <text evidence="1">Belongs to the PITHD1 family.</text>
</comment>
<dbReference type="SUPFAM" id="SSF49785">
    <property type="entry name" value="Galactose-binding domain-like"/>
    <property type="match status" value="1"/>
</dbReference>
<dbReference type="OrthoDB" id="2635at2759"/>
<sequence>MSSDHYADTGDSVRDEVAGVDTANLFHVIDRDNVHGLNLSVPEDAKALIKPWDEREDTTRYADSGVDDQMVIHIPFIQNVRVRSILLKLGRGELTPRHLRIYANHSNIVDFAEAETTKPQLNISLLEGETGVAEYPLRAAAFANVHSLSLHFNEAVGEEVSRLYYIGCKGDTRQMQNSGLQKLEVPTENAADARLIARLRDKSASQQSTAR</sequence>
<protein>
    <submittedName>
        <fullName evidence="3">DUF1000-domain-containing protein</fullName>
    </submittedName>
</protein>
<keyword evidence="4" id="KW-1185">Reference proteome</keyword>
<accession>A0A9Q5MZ18</accession>
<dbReference type="InterPro" id="IPR045099">
    <property type="entry name" value="PITH1-like"/>
</dbReference>
<evidence type="ECO:0000313" key="3">
    <source>
        <dbReference type="EMBL" id="OCB84857.1"/>
    </source>
</evidence>
<dbReference type="AlphaFoldDB" id="A0A9Q5MZ18"/>
<evidence type="ECO:0000259" key="2">
    <source>
        <dbReference type="PROSITE" id="PS51532"/>
    </source>
</evidence>
<comment type="caution">
    <text evidence="3">The sequence shown here is derived from an EMBL/GenBank/DDBJ whole genome shotgun (WGS) entry which is preliminary data.</text>
</comment>
<organism evidence="3 4">
    <name type="scientific">Sanghuangporus baumii</name>
    <name type="common">Phellinus baumii</name>
    <dbReference type="NCBI Taxonomy" id="108892"/>
    <lineage>
        <taxon>Eukaryota</taxon>
        <taxon>Fungi</taxon>
        <taxon>Dikarya</taxon>
        <taxon>Basidiomycota</taxon>
        <taxon>Agaricomycotina</taxon>
        <taxon>Agaricomycetes</taxon>
        <taxon>Hymenochaetales</taxon>
        <taxon>Hymenochaetaceae</taxon>
        <taxon>Sanghuangporus</taxon>
    </lineage>
</organism>
<dbReference type="PANTHER" id="PTHR12175:SF1">
    <property type="entry name" value="PITH DOMAIN-CONTAINING PROTEIN 1"/>
    <property type="match status" value="1"/>
</dbReference>
<dbReference type="GO" id="GO:0005634">
    <property type="term" value="C:nucleus"/>
    <property type="evidence" value="ECO:0007669"/>
    <property type="project" value="TreeGrafter"/>
</dbReference>
<dbReference type="Proteomes" id="UP000757232">
    <property type="component" value="Unassembled WGS sequence"/>
</dbReference>
<proteinExistence type="inferred from homology"/>
<gene>
    <name evidence="3" type="ORF">A7U60_g8078</name>
</gene>
<dbReference type="EMBL" id="LNZH02000213">
    <property type="protein sequence ID" value="OCB84857.1"/>
    <property type="molecule type" value="Genomic_DNA"/>
</dbReference>
<dbReference type="PANTHER" id="PTHR12175">
    <property type="entry name" value="AD039 HT014 THIOREDOXIN FAMILY TRP26"/>
    <property type="match status" value="1"/>
</dbReference>
<name>A0A9Q5MZ18_SANBA</name>
<dbReference type="PROSITE" id="PS51532">
    <property type="entry name" value="PITH"/>
    <property type="match status" value="1"/>
</dbReference>
<evidence type="ECO:0000256" key="1">
    <source>
        <dbReference type="ARBA" id="ARBA00025788"/>
    </source>
</evidence>